<dbReference type="GO" id="GO:0016887">
    <property type="term" value="F:ATP hydrolysis activity"/>
    <property type="evidence" value="ECO:0007669"/>
    <property type="project" value="InterPro"/>
</dbReference>
<sequence length="223" mass="25289">MKEQNTPLLRLSDVSLSDSLGKISLLEEISFSLNLGDRLGIMGQSGAGKTTLLRLINRLQDPSSGLIEFDGQFLINIPSIKLRQQVVLVPQEPKLLGMTVEETLTYPLLLQKLPQTEIEQRLEQWRSHLSIPDNWLTRNELQLSLGQRQIVSMARGLIMQPKLLLLDEPTSALDSDRAYQLIEKLISLSQNNLTTIIMVNHQKIMVDQFTDRILTLRQGKIIN</sequence>
<reference evidence="5" key="1">
    <citation type="submission" date="2017-05" db="EMBL/GenBank/DDBJ databases">
        <title>Physiological properties and genetic analysis related to exopolysaccharide production of fresh-water unicellular cyanobacterium Aphanothece sacrum, Suizenji Nori, that has been cultured as a food source in Japan.</title>
        <authorList>
            <person name="Kanesaki Y."/>
            <person name="Yoshikawa S."/>
            <person name="Ohki K."/>
        </authorList>
    </citation>
    <scope>NUCLEOTIDE SEQUENCE [LARGE SCALE GENOMIC DNA]</scope>
    <source>
        <strain evidence="5">FPU1</strain>
    </source>
</reference>
<dbReference type="InterPro" id="IPR015854">
    <property type="entry name" value="ABC_transpr_LolD-like"/>
</dbReference>
<accession>A0A401ICJ8</accession>
<keyword evidence="1" id="KW-0547">Nucleotide-binding</keyword>
<dbReference type="InterPro" id="IPR003593">
    <property type="entry name" value="AAA+_ATPase"/>
</dbReference>
<dbReference type="GO" id="GO:0005886">
    <property type="term" value="C:plasma membrane"/>
    <property type="evidence" value="ECO:0007669"/>
    <property type="project" value="TreeGrafter"/>
</dbReference>
<dbReference type="SUPFAM" id="SSF52540">
    <property type="entry name" value="P-loop containing nucleoside triphosphate hydrolases"/>
    <property type="match status" value="1"/>
</dbReference>
<evidence type="ECO:0000256" key="2">
    <source>
        <dbReference type="ARBA" id="ARBA00022840"/>
    </source>
</evidence>
<evidence type="ECO:0000313" key="4">
    <source>
        <dbReference type="EMBL" id="GBF78964.1"/>
    </source>
</evidence>
<dbReference type="EMBL" id="BDQK01000001">
    <property type="protein sequence ID" value="GBF78964.1"/>
    <property type="molecule type" value="Genomic_DNA"/>
</dbReference>
<dbReference type="AlphaFoldDB" id="A0A401ICJ8"/>
<protein>
    <submittedName>
        <fullName evidence="4">ABC transporter</fullName>
    </submittedName>
</protein>
<organism evidence="4 5">
    <name type="scientific">Aphanothece sacrum FPU1</name>
    <dbReference type="NCBI Taxonomy" id="1920663"/>
    <lineage>
        <taxon>Bacteria</taxon>
        <taxon>Bacillati</taxon>
        <taxon>Cyanobacteriota</taxon>
        <taxon>Cyanophyceae</taxon>
        <taxon>Oscillatoriophycideae</taxon>
        <taxon>Chroococcales</taxon>
        <taxon>Aphanothecaceae</taxon>
        <taxon>Aphanothece</taxon>
    </lineage>
</organism>
<gene>
    <name evidence="4" type="ORF">AsFPU1_0356</name>
</gene>
<keyword evidence="2" id="KW-0067">ATP-binding</keyword>
<dbReference type="GO" id="GO:0022857">
    <property type="term" value="F:transmembrane transporter activity"/>
    <property type="evidence" value="ECO:0007669"/>
    <property type="project" value="TreeGrafter"/>
</dbReference>
<feature type="domain" description="ABC transporter" evidence="3">
    <location>
        <begin position="9"/>
        <end position="222"/>
    </location>
</feature>
<proteinExistence type="predicted"/>
<dbReference type="PROSITE" id="PS50893">
    <property type="entry name" value="ABC_TRANSPORTER_2"/>
    <property type="match status" value="1"/>
</dbReference>
<dbReference type="SMART" id="SM00382">
    <property type="entry name" value="AAA"/>
    <property type="match status" value="1"/>
</dbReference>
<dbReference type="GO" id="GO:0005524">
    <property type="term" value="F:ATP binding"/>
    <property type="evidence" value="ECO:0007669"/>
    <property type="project" value="UniProtKB-KW"/>
</dbReference>
<dbReference type="InterPro" id="IPR003439">
    <property type="entry name" value="ABC_transporter-like_ATP-bd"/>
</dbReference>
<dbReference type="Gene3D" id="3.40.50.300">
    <property type="entry name" value="P-loop containing nucleotide triphosphate hydrolases"/>
    <property type="match status" value="1"/>
</dbReference>
<name>A0A401ICJ8_APHSA</name>
<dbReference type="Proteomes" id="UP000287247">
    <property type="component" value="Unassembled WGS sequence"/>
</dbReference>
<dbReference type="InterPro" id="IPR027417">
    <property type="entry name" value="P-loop_NTPase"/>
</dbReference>
<dbReference type="RefSeq" id="WP_124977619.1">
    <property type="nucleotide sequence ID" value="NZ_BDQK01000001.1"/>
</dbReference>
<evidence type="ECO:0000256" key="1">
    <source>
        <dbReference type="ARBA" id="ARBA00022741"/>
    </source>
</evidence>
<dbReference type="OrthoDB" id="422644at2"/>
<comment type="caution">
    <text evidence="4">The sequence shown here is derived from an EMBL/GenBank/DDBJ whole genome shotgun (WGS) entry which is preliminary data.</text>
</comment>
<dbReference type="PANTHER" id="PTHR24220">
    <property type="entry name" value="IMPORT ATP-BINDING PROTEIN"/>
    <property type="match status" value="1"/>
</dbReference>
<evidence type="ECO:0000259" key="3">
    <source>
        <dbReference type="PROSITE" id="PS50893"/>
    </source>
</evidence>
<keyword evidence="5" id="KW-1185">Reference proteome</keyword>
<evidence type="ECO:0000313" key="5">
    <source>
        <dbReference type="Proteomes" id="UP000287247"/>
    </source>
</evidence>
<dbReference type="Pfam" id="PF00005">
    <property type="entry name" value="ABC_tran"/>
    <property type="match status" value="1"/>
</dbReference>